<dbReference type="AlphaFoldDB" id="A0A1M5NSN8"/>
<dbReference type="InterPro" id="IPR041902">
    <property type="entry name" value="CtsR_N_sf"/>
</dbReference>
<dbReference type="OrthoDB" id="1680813at2"/>
<dbReference type="Gene3D" id="3.30.56.130">
    <property type="entry name" value="Transcriptional regulator CtsR, winged HTH domain"/>
    <property type="match status" value="1"/>
</dbReference>
<evidence type="ECO:0000313" key="3">
    <source>
        <dbReference type="Proteomes" id="UP000242329"/>
    </source>
</evidence>
<dbReference type="InterPro" id="IPR040465">
    <property type="entry name" value="CtsR_N"/>
</dbReference>
<feature type="domain" description="CtsR N-terminal HTH" evidence="1">
    <location>
        <begin position="4"/>
        <end position="74"/>
    </location>
</feature>
<evidence type="ECO:0000259" key="1">
    <source>
        <dbReference type="Pfam" id="PF05848"/>
    </source>
</evidence>
<dbReference type="EMBL" id="FQWY01000018">
    <property type="protein sequence ID" value="SHG92478.1"/>
    <property type="molecule type" value="Genomic_DNA"/>
</dbReference>
<keyword evidence="3" id="KW-1185">Reference proteome</keyword>
<sequence length="141" mass="16555">MKKSLADKIEEYLKVLIERSENRQVEIQRSELAETFDCVPSQVTYVLSTRFTEETGYLTESRRGGKGYVKITRLDDSDLKSDTFRRELISFIDEMRDKKNISSKEAEMLKFLTNYAFQGFAVEEKNRIFKALKKALENYLL</sequence>
<name>A0A1M5NSN8_9FIRM</name>
<organism evidence="2 3">
    <name type="scientific">Thermosyntropha lipolytica DSM 11003</name>
    <dbReference type="NCBI Taxonomy" id="1123382"/>
    <lineage>
        <taxon>Bacteria</taxon>
        <taxon>Bacillati</taxon>
        <taxon>Bacillota</taxon>
        <taxon>Clostridia</taxon>
        <taxon>Eubacteriales</taxon>
        <taxon>Syntrophomonadaceae</taxon>
        <taxon>Thermosyntropha</taxon>
    </lineage>
</organism>
<dbReference type="STRING" id="1123382.SAMN02745221_01284"/>
<dbReference type="Proteomes" id="UP000242329">
    <property type="component" value="Unassembled WGS sequence"/>
</dbReference>
<dbReference type="Pfam" id="PF05848">
    <property type="entry name" value="CtsR"/>
    <property type="match status" value="1"/>
</dbReference>
<protein>
    <submittedName>
        <fullName evidence="2">Transcriptional regulator CtsR</fullName>
    </submittedName>
</protein>
<proteinExistence type="predicted"/>
<gene>
    <name evidence="2" type="ORF">SAMN02745221_01284</name>
</gene>
<accession>A0A1M5NSN8</accession>
<evidence type="ECO:0000313" key="2">
    <source>
        <dbReference type="EMBL" id="SHG92478.1"/>
    </source>
</evidence>
<reference evidence="3" key="1">
    <citation type="submission" date="2016-11" db="EMBL/GenBank/DDBJ databases">
        <authorList>
            <person name="Varghese N."/>
            <person name="Submissions S."/>
        </authorList>
    </citation>
    <scope>NUCLEOTIDE SEQUENCE [LARGE SCALE GENOMIC DNA]</scope>
    <source>
        <strain evidence="3">DSM 11003</strain>
    </source>
</reference>
<dbReference type="RefSeq" id="WP_073091749.1">
    <property type="nucleotide sequence ID" value="NZ_FQWY01000018.1"/>
</dbReference>